<protein>
    <recommendedName>
        <fullName evidence="4">Transposase</fullName>
    </recommendedName>
</protein>
<feature type="region of interest" description="Disordered" evidence="1">
    <location>
        <begin position="1"/>
        <end position="48"/>
    </location>
</feature>
<dbReference type="AlphaFoldDB" id="A0AAV3FKD4"/>
<proteinExistence type="predicted"/>
<accession>A0AAV3FKD4</accession>
<feature type="compositionally biased region" description="Polar residues" evidence="1">
    <location>
        <begin position="24"/>
        <end position="48"/>
    </location>
</feature>
<name>A0AAV3FKD4_BIFLL</name>
<gene>
    <name evidence="2" type="ORF">HMPREF1315_2294</name>
</gene>
<evidence type="ECO:0008006" key="4">
    <source>
        <dbReference type="Google" id="ProtNLM"/>
    </source>
</evidence>
<dbReference type="EMBL" id="AJTJ01000109">
    <property type="protein sequence ID" value="EIJ23277.1"/>
    <property type="molecule type" value="Genomic_DNA"/>
</dbReference>
<comment type="caution">
    <text evidence="2">The sequence shown here is derived from an EMBL/GenBank/DDBJ whole genome shotgun (WGS) entry which is preliminary data.</text>
</comment>
<dbReference type="Proteomes" id="UP000005929">
    <property type="component" value="Unassembled WGS sequence"/>
</dbReference>
<reference evidence="2 3" key="1">
    <citation type="journal article" date="2013" name="Genome Announc.">
        <title>Draft Genome Sequences of Two Pairs of Human Intestinal Bifidobacterium longum subsp. longum Strains, 44B and 1-6B and 35B and 2-2B, Consecutively Isolated from Two Children after a 5-Year Time Period.</title>
        <authorList>
            <person name="Shkoporov A.N."/>
            <person name="Efimov B.A."/>
            <person name="Khokhlova E.V."/>
            <person name="Chaplin A.V."/>
            <person name="Kafarskaya L.I."/>
            <person name="Durkin A.S."/>
            <person name="McCorrison J."/>
            <person name="Torralba M."/>
            <person name="Gillis M."/>
            <person name="Sutton G."/>
            <person name="Weibel D.B."/>
            <person name="Nelson K.E."/>
            <person name="Smeianov V.V."/>
        </authorList>
    </citation>
    <scope>NUCLEOTIDE SEQUENCE [LARGE SCALE GENOMIC DNA]</scope>
    <source>
        <strain evidence="2 3">2-2B</strain>
    </source>
</reference>
<sequence>MPLPFNRKKGKRIPSGVLEGMNRTARSSKSEFLQSNDQGAIHQGSTVE</sequence>
<feature type="compositionally biased region" description="Basic residues" evidence="1">
    <location>
        <begin position="1"/>
        <end position="12"/>
    </location>
</feature>
<evidence type="ECO:0000256" key="1">
    <source>
        <dbReference type="SAM" id="MobiDB-lite"/>
    </source>
</evidence>
<organism evidence="2 3">
    <name type="scientific">Bifidobacterium longum subsp. longum 2-2B</name>
    <dbReference type="NCBI Taxonomy" id="1161745"/>
    <lineage>
        <taxon>Bacteria</taxon>
        <taxon>Bacillati</taxon>
        <taxon>Actinomycetota</taxon>
        <taxon>Actinomycetes</taxon>
        <taxon>Bifidobacteriales</taxon>
        <taxon>Bifidobacteriaceae</taxon>
        <taxon>Bifidobacterium</taxon>
    </lineage>
</organism>
<evidence type="ECO:0000313" key="2">
    <source>
        <dbReference type="EMBL" id="EIJ23277.1"/>
    </source>
</evidence>
<evidence type="ECO:0000313" key="3">
    <source>
        <dbReference type="Proteomes" id="UP000005929"/>
    </source>
</evidence>